<dbReference type="Pfam" id="PF02371">
    <property type="entry name" value="Transposase_20"/>
    <property type="match status" value="1"/>
</dbReference>
<accession>A0A1H7XX71</accession>
<dbReference type="InterPro" id="IPR003346">
    <property type="entry name" value="Transposase_20"/>
</dbReference>
<sequence length="82" mass="9291">QSGEFEGTHNVMSKRGSPYLRKALFSAALVASRHDPVLKAFYEKKISEGKHHLTALGAVSRKLCYIIYAILKKNEPYEVRLK</sequence>
<proteinExistence type="predicted"/>
<protein>
    <submittedName>
        <fullName evidence="2">Transposase IS116/IS110/IS902 family protein</fullName>
    </submittedName>
</protein>
<gene>
    <name evidence="2" type="ORF">SAMN04488100_1651</name>
</gene>
<evidence type="ECO:0000313" key="3">
    <source>
        <dbReference type="Proteomes" id="UP000198548"/>
    </source>
</evidence>
<dbReference type="InterPro" id="IPR047650">
    <property type="entry name" value="Transpos_IS110"/>
</dbReference>
<evidence type="ECO:0000259" key="1">
    <source>
        <dbReference type="Pfam" id="PF02371"/>
    </source>
</evidence>
<feature type="domain" description="Transposase IS116/IS110/IS902 C-terminal" evidence="1">
    <location>
        <begin position="1"/>
        <end position="43"/>
    </location>
</feature>
<feature type="non-terminal residue" evidence="2">
    <location>
        <position position="1"/>
    </location>
</feature>
<dbReference type="GO" id="GO:0004803">
    <property type="term" value="F:transposase activity"/>
    <property type="evidence" value="ECO:0007669"/>
    <property type="project" value="InterPro"/>
</dbReference>
<dbReference type="PANTHER" id="PTHR33055">
    <property type="entry name" value="TRANSPOSASE FOR INSERTION SEQUENCE ELEMENT IS1111A"/>
    <property type="match status" value="1"/>
</dbReference>
<dbReference type="EMBL" id="FOBL01000065">
    <property type="protein sequence ID" value="SEM37569.1"/>
    <property type="molecule type" value="Genomic_DNA"/>
</dbReference>
<dbReference type="PANTHER" id="PTHR33055:SF13">
    <property type="entry name" value="TRANSPOSASE"/>
    <property type="match status" value="1"/>
</dbReference>
<name>A0A1H7XX71_9LACT</name>
<dbReference type="GO" id="GO:0003677">
    <property type="term" value="F:DNA binding"/>
    <property type="evidence" value="ECO:0007669"/>
    <property type="project" value="InterPro"/>
</dbReference>
<dbReference type="Proteomes" id="UP000198548">
    <property type="component" value="Unassembled WGS sequence"/>
</dbReference>
<organism evidence="2 3">
    <name type="scientific">Alkalibacterium putridalgicola</name>
    <dbReference type="NCBI Taxonomy" id="426703"/>
    <lineage>
        <taxon>Bacteria</taxon>
        <taxon>Bacillati</taxon>
        <taxon>Bacillota</taxon>
        <taxon>Bacilli</taxon>
        <taxon>Lactobacillales</taxon>
        <taxon>Carnobacteriaceae</taxon>
        <taxon>Alkalibacterium</taxon>
    </lineage>
</organism>
<dbReference type="AlphaFoldDB" id="A0A1H7XX71"/>
<reference evidence="2 3" key="1">
    <citation type="submission" date="2016-10" db="EMBL/GenBank/DDBJ databases">
        <authorList>
            <person name="de Groot N.N."/>
        </authorList>
    </citation>
    <scope>NUCLEOTIDE SEQUENCE [LARGE SCALE GENOMIC DNA]</scope>
    <source>
        <strain evidence="2 3">DSM 19182</strain>
    </source>
</reference>
<dbReference type="GO" id="GO:0006313">
    <property type="term" value="P:DNA transposition"/>
    <property type="evidence" value="ECO:0007669"/>
    <property type="project" value="InterPro"/>
</dbReference>
<evidence type="ECO:0000313" key="2">
    <source>
        <dbReference type="EMBL" id="SEM37569.1"/>
    </source>
</evidence>
<dbReference type="RefSeq" id="WP_143058727.1">
    <property type="nucleotide sequence ID" value="NZ_FOBL01000065.1"/>
</dbReference>